<keyword evidence="3" id="KW-0347">Helicase</keyword>
<dbReference type="Gene3D" id="3.40.50.300">
    <property type="entry name" value="P-loop containing nucleotide triphosphate hydrolases"/>
    <property type="match status" value="1"/>
</dbReference>
<evidence type="ECO:0000259" key="6">
    <source>
        <dbReference type="PROSITE" id="PS51192"/>
    </source>
</evidence>
<evidence type="ECO:0000256" key="2">
    <source>
        <dbReference type="ARBA" id="ARBA00022801"/>
    </source>
</evidence>
<evidence type="ECO:0000256" key="1">
    <source>
        <dbReference type="ARBA" id="ARBA00022741"/>
    </source>
</evidence>
<feature type="domain" description="Helicase C-terminal" evidence="7">
    <location>
        <begin position="441"/>
        <end position="603"/>
    </location>
</feature>
<dbReference type="PROSITE" id="PS51192">
    <property type="entry name" value="HELICASE_ATP_BIND_1"/>
    <property type="match status" value="1"/>
</dbReference>
<dbReference type="GO" id="GO:0005524">
    <property type="term" value="F:ATP binding"/>
    <property type="evidence" value="ECO:0007669"/>
    <property type="project" value="UniProtKB-KW"/>
</dbReference>
<evidence type="ECO:0000256" key="5">
    <source>
        <dbReference type="SAM" id="Coils"/>
    </source>
</evidence>
<protein>
    <submittedName>
        <fullName evidence="8">RNA polymerase-associated protein rapA</fullName>
        <ecNumber evidence="8">3.6.4.-</ecNumber>
    </submittedName>
</protein>
<gene>
    <name evidence="8" type="primary">rapA</name>
    <name evidence="8" type="ORF">NCTC13532_01346</name>
</gene>
<dbReference type="SUPFAM" id="SSF52540">
    <property type="entry name" value="P-loop containing nucleoside triphosphate hydrolases"/>
    <property type="match status" value="2"/>
</dbReference>
<dbReference type="InterPro" id="IPR038718">
    <property type="entry name" value="SNF2-like_sf"/>
</dbReference>
<dbReference type="PROSITE" id="PS51194">
    <property type="entry name" value="HELICASE_CTER"/>
    <property type="match status" value="1"/>
</dbReference>
<dbReference type="AlphaFoldDB" id="A0A381FGK8"/>
<dbReference type="InterPro" id="IPR049730">
    <property type="entry name" value="SNF2/RAD54-like_C"/>
</dbReference>
<dbReference type="Proteomes" id="UP000254282">
    <property type="component" value="Unassembled WGS sequence"/>
</dbReference>
<dbReference type="InterPro" id="IPR000330">
    <property type="entry name" value="SNF2_N"/>
</dbReference>
<dbReference type="CDD" id="cd18011">
    <property type="entry name" value="DEXDc_RapA"/>
    <property type="match status" value="1"/>
</dbReference>
<dbReference type="PANTHER" id="PTHR45766">
    <property type="entry name" value="DNA ANNEALING HELICASE AND ENDONUCLEASE ZRANB3 FAMILY MEMBER"/>
    <property type="match status" value="1"/>
</dbReference>
<proteinExistence type="predicted"/>
<dbReference type="InterPro" id="IPR057342">
    <property type="entry name" value="DEXDc_RapA"/>
</dbReference>
<dbReference type="SMART" id="SM00490">
    <property type="entry name" value="HELICc"/>
    <property type="match status" value="1"/>
</dbReference>
<evidence type="ECO:0000313" key="9">
    <source>
        <dbReference type="Proteomes" id="UP000254282"/>
    </source>
</evidence>
<organism evidence="8 9">
    <name type="scientific">Chryseobacterium indoltheticum</name>
    <dbReference type="NCBI Taxonomy" id="254"/>
    <lineage>
        <taxon>Bacteria</taxon>
        <taxon>Pseudomonadati</taxon>
        <taxon>Bacteroidota</taxon>
        <taxon>Flavobacteriia</taxon>
        <taxon>Flavobacteriales</taxon>
        <taxon>Weeksellaceae</taxon>
        <taxon>Chryseobacterium group</taxon>
        <taxon>Chryseobacterium</taxon>
    </lineage>
</organism>
<dbReference type="EMBL" id="UFVR01000004">
    <property type="protein sequence ID" value="SUX45651.1"/>
    <property type="molecule type" value="Genomic_DNA"/>
</dbReference>
<reference evidence="8 9" key="1">
    <citation type="submission" date="2018-06" db="EMBL/GenBank/DDBJ databases">
        <authorList>
            <consortium name="Pathogen Informatics"/>
            <person name="Doyle S."/>
        </authorList>
    </citation>
    <scope>NUCLEOTIDE SEQUENCE [LARGE SCALE GENOMIC DNA]</scope>
    <source>
        <strain evidence="8 9">NCTC13532</strain>
    </source>
</reference>
<dbReference type="GO" id="GO:0004386">
    <property type="term" value="F:helicase activity"/>
    <property type="evidence" value="ECO:0007669"/>
    <property type="project" value="UniProtKB-KW"/>
</dbReference>
<sequence length="961" mass="110461">MTINFTSGQRITNRDEDFVINDAIENNGEWILKVEGISELVKSKRYIFDTNIDTEIRVLDPKKTKLVADIDYGYRKTKLFVENQIRNSSIYSKQITVAQKAAFNLSDYQLEPTLKAFELPRPRILIADGVGLGKTVEVGIFLAEMIKRGKGKRIMVLALKSILSQFQQEIWNRFAIPLVRLDSEGISKIKSELPANKNPFDYYDKTIVSIDTLKNNAKFQHYIEKTKWDIIVIDECHTVANSSSLRGGLAQLLSSKCESLVLTSATPHNGKKQNFANLINMIEPLAIKDEQNYTKDDILPYYVRRFKNDIDDEAVRSNFQERKIVSIHAELTQAENDFLKVQQKIKFAALAGLNHEDVTENLFGRKTKHGKKKDLLFAIGLFKSYMSSPEAALSSVENRIKKLEDITDREEIAAENLEMLEDLKDKLQIIIKVGRDAKYMAFRDELIRLKWNGRKKDFRIVVFAERIETLKALKSKLQQDFDLNDKAIANFHGSLTDMEQQRIIEDFGKEDSDYRILLTSDAGSQGVNLHYYCNHMFNYDIPWSLITLEQRNGRIDRYGQTKTPYIHYMIAKSDLDGLKDDLYIVNKLKEKEETVYQSLGDAASVYKLYDANAEEDLVTKALAANQPDILNEAATQELSEELFDALFDDATPKLQNANPIAANVSFFENDKAYYQALVEQLKTDRYLKNDDAQFEGNILEVKQTKELNRIFYDIPAEAKPDKMGDVYQLSLDKDDVQKAITEARKKKGEWAKFQILYELHPVVRYLMTQLEASVDKDVALISKIDKLPVGTAYFLIQGIVVNNLGQSILSDFFVVPMGINGGLKEKPLSFENFLTKYKLQENLYTLEIPPSDVAQIQEILPDAIDFAHELHMVREQDKLQYEMEKKMAVYQEKLNNWQASKQQQMQLDFADKNITGSVKKRMQDKEYDIETILNNSSQYFKDLTSLNGNPYLKLVAVFYNK</sequence>
<evidence type="ECO:0000256" key="4">
    <source>
        <dbReference type="ARBA" id="ARBA00022840"/>
    </source>
</evidence>
<accession>A0A381FGK8</accession>
<dbReference type="InterPro" id="IPR001650">
    <property type="entry name" value="Helicase_C-like"/>
</dbReference>
<dbReference type="CDD" id="cd18793">
    <property type="entry name" value="SF2_C_SNF"/>
    <property type="match status" value="1"/>
</dbReference>
<dbReference type="Pfam" id="PF00271">
    <property type="entry name" value="Helicase_C"/>
    <property type="match status" value="1"/>
</dbReference>
<keyword evidence="5" id="KW-0175">Coiled coil</keyword>
<feature type="domain" description="Helicase ATP-binding" evidence="6">
    <location>
        <begin position="115"/>
        <end position="285"/>
    </location>
</feature>
<dbReference type="InterPro" id="IPR014001">
    <property type="entry name" value="Helicase_ATP-bd"/>
</dbReference>
<dbReference type="EC" id="3.6.4.-" evidence="8"/>
<dbReference type="Pfam" id="PF00176">
    <property type="entry name" value="SNF2-rel_dom"/>
    <property type="match status" value="1"/>
</dbReference>
<dbReference type="SMART" id="SM00487">
    <property type="entry name" value="DEXDc"/>
    <property type="match status" value="1"/>
</dbReference>
<dbReference type="Gene3D" id="3.40.50.10810">
    <property type="entry name" value="Tandem AAA-ATPase domain"/>
    <property type="match status" value="1"/>
</dbReference>
<dbReference type="RefSeq" id="WP_228428709.1">
    <property type="nucleotide sequence ID" value="NZ_UFVR01000004.1"/>
</dbReference>
<keyword evidence="2 8" id="KW-0378">Hydrolase</keyword>
<keyword evidence="1" id="KW-0547">Nucleotide-binding</keyword>
<evidence type="ECO:0000256" key="3">
    <source>
        <dbReference type="ARBA" id="ARBA00022806"/>
    </source>
</evidence>
<evidence type="ECO:0000313" key="8">
    <source>
        <dbReference type="EMBL" id="SUX45651.1"/>
    </source>
</evidence>
<keyword evidence="4" id="KW-0067">ATP-binding</keyword>
<feature type="coiled-coil region" evidence="5">
    <location>
        <begin position="393"/>
        <end position="423"/>
    </location>
</feature>
<dbReference type="PANTHER" id="PTHR45766:SF6">
    <property type="entry name" value="SWI_SNF-RELATED MATRIX-ASSOCIATED ACTIN-DEPENDENT REGULATOR OF CHROMATIN SUBFAMILY A-LIKE PROTEIN 1"/>
    <property type="match status" value="1"/>
</dbReference>
<name>A0A381FGK8_9FLAO</name>
<dbReference type="GO" id="GO:0016787">
    <property type="term" value="F:hydrolase activity"/>
    <property type="evidence" value="ECO:0007669"/>
    <property type="project" value="UniProtKB-KW"/>
</dbReference>
<evidence type="ECO:0000259" key="7">
    <source>
        <dbReference type="PROSITE" id="PS51194"/>
    </source>
</evidence>
<dbReference type="InterPro" id="IPR027417">
    <property type="entry name" value="P-loop_NTPase"/>
</dbReference>